<organism evidence="3 4">
    <name type="scientific">Tetrabaena socialis</name>
    <dbReference type="NCBI Taxonomy" id="47790"/>
    <lineage>
        <taxon>Eukaryota</taxon>
        <taxon>Viridiplantae</taxon>
        <taxon>Chlorophyta</taxon>
        <taxon>core chlorophytes</taxon>
        <taxon>Chlorophyceae</taxon>
        <taxon>CS clade</taxon>
        <taxon>Chlamydomonadales</taxon>
        <taxon>Tetrabaenaceae</taxon>
        <taxon>Tetrabaena</taxon>
    </lineage>
</organism>
<evidence type="ECO:0000256" key="1">
    <source>
        <dbReference type="SAM" id="MobiDB-lite"/>
    </source>
</evidence>
<keyword evidence="4" id="KW-1185">Reference proteome</keyword>
<evidence type="ECO:0000259" key="2">
    <source>
        <dbReference type="Pfam" id="PF05770"/>
    </source>
</evidence>
<dbReference type="SUPFAM" id="SSF55060">
    <property type="entry name" value="GHMP Kinase, C-terminal domain"/>
    <property type="match status" value="1"/>
</dbReference>
<comment type="caution">
    <text evidence="3">The sequence shown here is derived from an EMBL/GenBank/DDBJ whole genome shotgun (WGS) entry which is preliminary data.</text>
</comment>
<protein>
    <recommendedName>
        <fullName evidence="2">Inositol 1,3,4-trisphosphate 5/6-kinase ATP-grasp domain-containing protein</fullName>
    </recommendedName>
</protein>
<dbReference type="Gene3D" id="3.30.70.890">
    <property type="entry name" value="GHMP kinase, C-terminal domain"/>
    <property type="match status" value="1"/>
</dbReference>
<evidence type="ECO:0000313" key="4">
    <source>
        <dbReference type="Proteomes" id="UP000236333"/>
    </source>
</evidence>
<evidence type="ECO:0000313" key="3">
    <source>
        <dbReference type="EMBL" id="PNH03262.1"/>
    </source>
</evidence>
<dbReference type="OrthoDB" id="25308at2759"/>
<feature type="region of interest" description="Disordered" evidence="1">
    <location>
        <begin position="147"/>
        <end position="170"/>
    </location>
</feature>
<feature type="domain" description="Inositol 1,3,4-trisphosphate 5/6-kinase ATP-grasp" evidence="2">
    <location>
        <begin position="71"/>
        <end position="95"/>
    </location>
</feature>
<reference evidence="3 4" key="1">
    <citation type="journal article" date="2017" name="Mol. Biol. Evol.">
        <title>The 4-celled Tetrabaena socialis nuclear genome reveals the essential components for genetic control of cell number at the origin of multicellularity in the volvocine lineage.</title>
        <authorList>
            <person name="Featherston J."/>
            <person name="Arakaki Y."/>
            <person name="Hanschen E.R."/>
            <person name="Ferris P.J."/>
            <person name="Michod R.E."/>
            <person name="Olson B.J.S.C."/>
            <person name="Nozaki H."/>
            <person name="Durand P.M."/>
        </authorList>
    </citation>
    <scope>NUCLEOTIDE SEQUENCE [LARGE SCALE GENOMIC DNA]</scope>
    <source>
        <strain evidence="3 4">NIES-571</strain>
    </source>
</reference>
<dbReference type="EMBL" id="PGGS01000527">
    <property type="protein sequence ID" value="PNH03262.1"/>
    <property type="molecule type" value="Genomic_DNA"/>
</dbReference>
<dbReference type="InterPro" id="IPR036554">
    <property type="entry name" value="GHMP_kinase_C_sf"/>
</dbReference>
<dbReference type="Proteomes" id="UP000236333">
    <property type="component" value="Unassembled WGS sequence"/>
</dbReference>
<feature type="region of interest" description="Disordered" evidence="1">
    <location>
        <begin position="102"/>
        <end position="128"/>
    </location>
</feature>
<dbReference type="InterPro" id="IPR040464">
    <property type="entry name" value="InsP(3)kin_ATP-grasp"/>
</dbReference>
<proteinExistence type="predicted"/>
<name>A0A2J7ZSL6_9CHLO</name>
<dbReference type="AlphaFoldDB" id="A0A2J7ZSL6"/>
<gene>
    <name evidence="3" type="ORF">TSOC_010692</name>
</gene>
<accession>A0A2J7ZSL6</accession>
<dbReference type="Pfam" id="PF05770">
    <property type="entry name" value="Ins134_P3_kin"/>
    <property type="match status" value="1"/>
</dbReference>
<sequence length="170" mass="17238">MTLHLVKPPVGLSTPAIFKSLDLDRRSSADPRELLAGIAAAGGVDQAAAVNDLEQPAFDKALSPRSSPSSFQIDINYFPGVDKIPDFESIFCDFLSATCGGRGEEGADEEGGSGTGKREGPAAAHVDGGNEEAVGSAVRCAAGEGEVWGREGPVGDGDGGAVELPQGVAV</sequence>